<protein>
    <submittedName>
        <fullName evidence="1">Uncharacterized protein</fullName>
    </submittedName>
</protein>
<accession>A0ABR6Y7X7</accession>
<sequence>MHQLATSNNSVHPECQANFAATTDHSNHPFHALTFELQSKVPQTKQRMHELWTQRAGTPHVPEQPVLFSEWPIVASQRLQEQLTRRVQALCQTLKPYLQKERVQAQGWQYGGGADVITVDYAIVCDKMDAEVSDDVNDDVNAEAEGWDIRLVEFQAFTSLLTMGYRLHQVHSQLWPQLADCPPWQKLSTEQAWLDRSRNWLAGGDNPVLLEFQPWQRGTLFDLHAASILWNLPIIEPGQIDIDAAGRLHSKQGGVRQHHDKILNRLILSELSELKDDQQFSSQFLPQLKTAQLHWHSHPAWYFLVQKGLAADIKIPFEPENVKGHQWRNLNLPAQKLVAKNIYSCGGKDLHLGPDAQTLDQLQDAEQWLIQPRFRPYPVMRTQSGSPVYAEVRLILQLEETSEARIAMQIVRMYCAEQASASFFQGREGEGASILHTPPGFQFNAI</sequence>
<evidence type="ECO:0000313" key="2">
    <source>
        <dbReference type="Proteomes" id="UP000624279"/>
    </source>
</evidence>
<reference evidence="1 2" key="1">
    <citation type="submission" date="2020-08" db="EMBL/GenBank/DDBJ databases">
        <title>Novel species isolated from subtropical streams in China.</title>
        <authorList>
            <person name="Lu H."/>
        </authorList>
    </citation>
    <scope>NUCLEOTIDE SEQUENCE [LARGE SCALE GENOMIC DNA]</scope>
    <source>
        <strain evidence="1 2">LX15W</strain>
    </source>
</reference>
<name>A0ABR6Y7X7_9BURK</name>
<dbReference type="RefSeq" id="WP_186940693.1">
    <property type="nucleotide sequence ID" value="NZ_JACOGA010000003.1"/>
</dbReference>
<gene>
    <name evidence="1" type="ORF">H8K55_03725</name>
</gene>
<dbReference type="Proteomes" id="UP000624279">
    <property type="component" value="Unassembled WGS sequence"/>
</dbReference>
<comment type="caution">
    <text evidence="1">The sequence shown here is derived from an EMBL/GenBank/DDBJ whole genome shotgun (WGS) entry which is preliminary data.</text>
</comment>
<proteinExistence type="predicted"/>
<dbReference type="EMBL" id="JACOGA010000003">
    <property type="protein sequence ID" value="MBC3872685.1"/>
    <property type="molecule type" value="Genomic_DNA"/>
</dbReference>
<organism evidence="1 2">
    <name type="scientific">Undibacterium flavidum</name>
    <dbReference type="NCBI Taxonomy" id="2762297"/>
    <lineage>
        <taxon>Bacteria</taxon>
        <taxon>Pseudomonadati</taxon>
        <taxon>Pseudomonadota</taxon>
        <taxon>Betaproteobacteria</taxon>
        <taxon>Burkholderiales</taxon>
        <taxon>Oxalobacteraceae</taxon>
        <taxon>Undibacterium</taxon>
    </lineage>
</organism>
<evidence type="ECO:0000313" key="1">
    <source>
        <dbReference type="EMBL" id="MBC3872685.1"/>
    </source>
</evidence>
<keyword evidence="2" id="KW-1185">Reference proteome</keyword>